<accession>A0A7J7IPN4</accession>
<dbReference type="InterPro" id="IPR029063">
    <property type="entry name" value="SAM-dependent_MTases_sf"/>
</dbReference>
<dbReference type="InterPro" id="IPR018117">
    <property type="entry name" value="C5_DNA_meth_AS"/>
</dbReference>
<organism evidence="6 7">
    <name type="scientific">Cyanidiococcus yangmingshanensis</name>
    <dbReference type="NCBI Taxonomy" id="2690220"/>
    <lineage>
        <taxon>Eukaryota</taxon>
        <taxon>Rhodophyta</taxon>
        <taxon>Bangiophyceae</taxon>
        <taxon>Cyanidiales</taxon>
        <taxon>Cyanidiaceae</taxon>
        <taxon>Cyanidiococcus</taxon>
    </lineage>
</organism>
<dbReference type="EMBL" id="VWRR01000003">
    <property type="protein sequence ID" value="KAF6004679.1"/>
    <property type="molecule type" value="Genomic_DNA"/>
</dbReference>
<evidence type="ECO:0000256" key="5">
    <source>
        <dbReference type="PROSITE-ProRule" id="PRU01016"/>
    </source>
</evidence>
<proteinExistence type="inferred from homology"/>
<dbReference type="EC" id="2.1.1.37" evidence="1"/>
<dbReference type="GO" id="GO:0005634">
    <property type="term" value="C:nucleus"/>
    <property type="evidence" value="ECO:0007669"/>
    <property type="project" value="TreeGrafter"/>
</dbReference>
<dbReference type="InterPro" id="IPR001525">
    <property type="entry name" value="C5_MeTfrase"/>
</dbReference>
<keyword evidence="2 5" id="KW-0489">Methyltransferase</keyword>
<dbReference type="Proteomes" id="UP000530660">
    <property type="component" value="Unassembled WGS sequence"/>
</dbReference>
<keyword evidence="3 5" id="KW-0808">Transferase</keyword>
<keyword evidence="7" id="KW-1185">Reference proteome</keyword>
<evidence type="ECO:0000256" key="4">
    <source>
        <dbReference type="ARBA" id="ARBA00022691"/>
    </source>
</evidence>
<evidence type="ECO:0000313" key="7">
    <source>
        <dbReference type="Proteomes" id="UP000530660"/>
    </source>
</evidence>
<comment type="similarity">
    <text evidence="5">Belongs to the class I-like SAM-binding methyltransferase superfamily. C5-methyltransferase family.</text>
</comment>
<protein>
    <recommendedName>
        <fullName evidence="1">DNA (cytosine-5-)-methyltransferase</fullName>
        <ecNumber evidence="1">2.1.1.37</ecNumber>
    </recommendedName>
</protein>
<evidence type="ECO:0000313" key="6">
    <source>
        <dbReference type="EMBL" id="KAF6004679.1"/>
    </source>
</evidence>
<dbReference type="OrthoDB" id="641149at2759"/>
<dbReference type="InterPro" id="IPR050390">
    <property type="entry name" value="C5-Methyltransferase"/>
</dbReference>
<keyword evidence="4 5" id="KW-0949">S-adenosyl-L-methionine</keyword>
<comment type="caution">
    <text evidence="6">The sequence shown here is derived from an EMBL/GenBank/DDBJ whole genome shotgun (WGS) entry which is preliminary data.</text>
</comment>
<dbReference type="Gene3D" id="3.40.50.150">
    <property type="entry name" value="Vaccinia Virus protein VP39"/>
    <property type="match status" value="1"/>
</dbReference>
<dbReference type="Gene3D" id="3.30.40.10">
    <property type="entry name" value="Zinc/RING finger domain, C3HC4 (zinc finger)"/>
    <property type="match status" value="1"/>
</dbReference>
<dbReference type="GO" id="GO:0003886">
    <property type="term" value="F:DNA (cytosine-5-)-methyltransferase activity"/>
    <property type="evidence" value="ECO:0007669"/>
    <property type="project" value="UniProtKB-EC"/>
</dbReference>
<reference evidence="6 7" key="1">
    <citation type="journal article" date="2020" name="J. Phycol.">
        <title>Comparative genome analysis reveals Cyanidiococcus gen. nov., a new extremophilic red algal genus sister to Cyanidioschyzon (Cyanidioschyzonaceae, Rhodophyta).</title>
        <authorList>
            <person name="Liu S.-L."/>
            <person name="Chiang Y.-R."/>
            <person name="Yoon H.S."/>
            <person name="Fu H.-Y."/>
        </authorList>
    </citation>
    <scope>NUCLEOTIDE SEQUENCE [LARGE SCALE GENOMIC DNA]</scope>
    <source>
        <strain evidence="6 7">THAL066</strain>
    </source>
</reference>
<dbReference type="GO" id="GO:0032259">
    <property type="term" value="P:methylation"/>
    <property type="evidence" value="ECO:0007669"/>
    <property type="project" value="UniProtKB-KW"/>
</dbReference>
<dbReference type="InterPro" id="IPR013083">
    <property type="entry name" value="Znf_RING/FYVE/PHD"/>
</dbReference>
<dbReference type="AlphaFoldDB" id="A0A7J7IPN4"/>
<evidence type="ECO:0000256" key="1">
    <source>
        <dbReference type="ARBA" id="ARBA00011975"/>
    </source>
</evidence>
<name>A0A7J7IPN4_9RHOD</name>
<evidence type="ECO:0000256" key="2">
    <source>
        <dbReference type="ARBA" id="ARBA00022603"/>
    </source>
</evidence>
<sequence length="688" mass="77287">MEWKHGFPGCSFMKPSSRCRNSHRGARPVSEHFATMEPTCSITSDHGEEVSPEVFAGYECILCHQRGSLLVCSNAERYTCRACVCQECFRRWGWSWERYTDPDKDEPFFCPRCLVSEPVLTLSVEEEEKQDVLDGYELASETDMLRAHQLREKLSFAQAFYHCNRRPYFPTVDSYRRGYRGKHSKEREYENQAEGHRTLIQREPCSREETIMAGQVSPLTDYGADGHERCCRLGSGTHSSHPLLLCNACPAAYHAPSCLDFERSDHSGWPGLVCFPWMLKRGQETRPQLWFCARCRHKRLPAWFGTASPANSVSELERSDHDGNMPRPAVILNALARYCRLASPPRQFGGPRFVVLSLFDGIASARHAMTLLGIPPTLVRYYASEIDRDALAVVQAQYPDVRQLGPVEGLAAFDDLPDTVDLLIGGSPCTALSGLGKRKGLFDGASALFFEFLRIKRVMKPRFYLFENVSSMRISDKRRIHRLLSGYEGATDTAATGQKPRRDCYLVELDAARVTASLRRRLYVANFPLPHTSAALPDWNLRLQDILDADGSVAESSKAFCITTNNMQGRPGDSRFNVVALPAQGIRRGLRIHEVEKCLGFPAGYTSVLANRPSAAMPRRWRLLGNAFAPPMIALLIWPLMEHSPLGGYLKREAVMARLERACRQQALSSCNEAPVSLGLESVPIVNE</sequence>
<dbReference type="PROSITE" id="PS00094">
    <property type="entry name" value="C5_MTASE_1"/>
    <property type="match status" value="1"/>
</dbReference>
<feature type="active site" evidence="5">
    <location>
        <position position="429"/>
    </location>
</feature>
<dbReference type="PANTHER" id="PTHR23068">
    <property type="entry name" value="DNA CYTOSINE-5- -METHYLTRANSFERASE 3-RELATED"/>
    <property type="match status" value="1"/>
</dbReference>
<evidence type="ECO:0000256" key="3">
    <source>
        <dbReference type="ARBA" id="ARBA00022679"/>
    </source>
</evidence>
<dbReference type="PANTHER" id="PTHR23068:SF25">
    <property type="entry name" value="DNA (CYTOSINE-5)-METHYLTRANSFERASE DRM2"/>
    <property type="match status" value="1"/>
</dbReference>
<dbReference type="SUPFAM" id="SSF53335">
    <property type="entry name" value="S-adenosyl-L-methionine-dependent methyltransferases"/>
    <property type="match status" value="1"/>
</dbReference>
<dbReference type="PROSITE" id="PS51679">
    <property type="entry name" value="SAM_MT_C5"/>
    <property type="match status" value="1"/>
</dbReference>
<dbReference type="Pfam" id="PF00145">
    <property type="entry name" value="DNA_methylase"/>
    <property type="match status" value="1"/>
</dbReference>
<gene>
    <name evidence="6" type="ORF">F1559_005008</name>
</gene>